<dbReference type="RefSeq" id="WP_142704883.1">
    <property type="nucleotide sequence ID" value="NZ_VIRS01000008.1"/>
</dbReference>
<accession>A0A545AST4</accession>
<keyword evidence="1" id="KW-0812">Transmembrane</keyword>
<keyword evidence="3" id="KW-1185">Reference proteome</keyword>
<comment type="caution">
    <text evidence="2">The sequence shown here is derived from an EMBL/GenBank/DDBJ whole genome shotgun (WGS) entry which is preliminary data.</text>
</comment>
<evidence type="ECO:0000313" key="2">
    <source>
        <dbReference type="EMBL" id="TQS44399.1"/>
    </source>
</evidence>
<feature type="transmembrane region" description="Helical" evidence="1">
    <location>
        <begin position="54"/>
        <end position="75"/>
    </location>
</feature>
<name>A0A545AST4_9ACTN</name>
<dbReference type="Proteomes" id="UP000317982">
    <property type="component" value="Unassembled WGS sequence"/>
</dbReference>
<keyword evidence="1" id="KW-0472">Membrane</keyword>
<sequence length="126" mass="12962">MNGVTVLRGIPAIRRPEAGPQRPLRVLVAAFLVGLHAAALLLGAILHASEATDLTTALLLGLGAVGTGVVAIGLLLGSRIAFVMTVAYVTVNVVLTATLAHRPALGALAILVLLARPANRTFFTRL</sequence>
<evidence type="ECO:0000313" key="3">
    <source>
        <dbReference type="Proteomes" id="UP000317982"/>
    </source>
</evidence>
<dbReference type="AlphaFoldDB" id="A0A545AST4"/>
<keyword evidence="1" id="KW-1133">Transmembrane helix</keyword>
<gene>
    <name evidence="2" type="ORF">FL583_13070</name>
</gene>
<dbReference type="InParanoid" id="A0A545AST4"/>
<proteinExistence type="predicted"/>
<protein>
    <submittedName>
        <fullName evidence="2">Uncharacterized protein</fullName>
    </submittedName>
</protein>
<evidence type="ECO:0000256" key="1">
    <source>
        <dbReference type="SAM" id="Phobius"/>
    </source>
</evidence>
<feature type="transmembrane region" description="Helical" evidence="1">
    <location>
        <begin position="24"/>
        <end position="48"/>
    </location>
</feature>
<dbReference type="EMBL" id="VIRS01000008">
    <property type="protein sequence ID" value="TQS44399.1"/>
    <property type="molecule type" value="Genomic_DNA"/>
</dbReference>
<reference evidence="2 3" key="1">
    <citation type="submission" date="2019-07" db="EMBL/GenBank/DDBJ databases">
        <title>Cryptosporangium phraense sp. nov., isolated from plant litter.</title>
        <authorList>
            <person name="Suriyachadkun C."/>
        </authorList>
    </citation>
    <scope>NUCLEOTIDE SEQUENCE [LARGE SCALE GENOMIC DNA]</scope>
    <source>
        <strain evidence="2 3">A-T 5661</strain>
    </source>
</reference>
<organism evidence="2 3">
    <name type="scientific">Cryptosporangium phraense</name>
    <dbReference type="NCBI Taxonomy" id="2593070"/>
    <lineage>
        <taxon>Bacteria</taxon>
        <taxon>Bacillati</taxon>
        <taxon>Actinomycetota</taxon>
        <taxon>Actinomycetes</taxon>
        <taxon>Cryptosporangiales</taxon>
        <taxon>Cryptosporangiaceae</taxon>
        <taxon>Cryptosporangium</taxon>
    </lineage>
</organism>